<accession>A0AAD8SU71</accession>
<proteinExistence type="predicted"/>
<comment type="caution">
    <text evidence="2">The sequence shown here is derived from an EMBL/GenBank/DDBJ whole genome shotgun (WGS) entry which is preliminary data.</text>
</comment>
<feature type="region of interest" description="Disordered" evidence="1">
    <location>
        <begin position="43"/>
        <end position="73"/>
    </location>
</feature>
<dbReference type="EMBL" id="JAUUTY010000003">
    <property type="protein sequence ID" value="KAK1663696.1"/>
    <property type="molecule type" value="Genomic_DNA"/>
</dbReference>
<evidence type="ECO:0000256" key="1">
    <source>
        <dbReference type="SAM" id="MobiDB-lite"/>
    </source>
</evidence>
<dbReference type="Proteomes" id="UP001231189">
    <property type="component" value="Unassembled WGS sequence"/>
</dbReference>
<reference evidence="2" key="1">
    <citation type="submission" date="2023-07" db="EMBL/GenBank/DDBJ databases">
        <title>A chromosome-level genome assembly of Lolium multiflorum.</title>
        <authorList>
            <person name="Chen Y."/>
            <person name="Copetti D."/>
            <person name="Kolliker R."/>
            <person name="Studer B."/>
        </authorList>
    </citation>
    <scope>NUCLEOTIDE SEQUENCE</scope>
    <source>
        <strain evidence="2">02402/16</strain>
        <tissue evidence="2">Leaf</tissue>
    </source>
</reference>
<organism evidence="2 3">
    <name type="scientific">Lolium multiflorum</name>
    <name type="common">Italian ryegrass</name>
    <name type="synonym">Lolium perenne subsp. multiflorum</name>
    <dbReference type="NCBI Taxonomy" id="4521"/>
    <lineage>
        <taxon>Eukaryota</taxon>
        <taxon>Viridiplantae</taxon>
        <taxon>Streptophyta</taxon>
        <taxon>Embryophyta</taxon>
        <taxon>Tracheophyta</taxon>
        <taxon>Spermatophyta</taxon>
        <taxon>Magnoliopsida</taxon>
        <taxon>Liliopsida</taxon>
        <taxon>Poales</taxon>
        <taxon>Poaceae</taxon>
        <taxon>BOP clade</taxon>
        <taxon>Pooideae</taxon>
        <taxon>Poodae</taxon>
        <taxon>Poeae</taxon>
        <taxon>Poeae Chloroplast Group 2 (Poeae type)</taxon>
        <taxon>Loliodinae</taxon>
        <taxon>Loliinae</taxon>
        <taxon>Lolium</taxon>
    </lineage>
</organism>
<keyword evidence="3" id="KW-1185">Reference proteome</keyword>
<protein>
    <submittedName>
        <fullName evidence="2">Uncharacterized protein</fullName>
    </submittedName>
</protein>
<evidence type="ECO:0000313" key="3">
    <source>
        <dbReference type="Proteomes" id="UP001231189"/>
    </source>
</evidence>
<dbReference type="AlphaFoldDB" id="A0AAD8SU71"/>
<gene>
    <name evidence="2" type="ORF">QYE76_051855</name>
</gene>
<name>A0AAD8SU71_LOLMU</name>
<evidence type="ECO:0000313" key="2">
    <source>
        <dbReference type="EMBL" id="KAK1663696.1"/>
    </source>
</evidence>
<sequence>MSFATASRTFAAAVVSSLATRLRIARHICRTAVVSSPVRLLDASMPHARRGDTPRRPQYSPSPPLLPTAPATSPEPARVIISHSVEMEEAEQVLKRRIVATITGSRPAVSQLPRRGRGHLVRLL</sequence>